<proteinExistence type="predicted"/>
<evidence type="ECO:0000259" key="1">
    <source>
        <dbReference type="PROSITE" id="PS50006"/>
    </source>
</evidence>
<reference evidence="2" key="1">
    <citation type="submission" date="2006-06" db="EMBL/GenBank/DDBJ databases">
        <title>Complete sequence of Trichodesmium erythraeum IMS101.</title>
        <authorList>
            <consortium name="US DOE Joint Genome Institute"/>
            <person name="Copeland A."/>
            <person name="Lucas S."/>
            <person name="Lapidus A."/>
            <person name="Barry K."/>
            <person name="Detter J.C."/>
            <person name="Glavina del Rio T."/>
            <person name="Hammon N."/>
            <person name="Israni S."/>
            <person name="Dalin E."/>
            <person name="Tice H."/>
            <person name="Pitluck S."/>
            <person name="Kiss H."/>
            <person name="Munk A.C."/>
            <person name="Brettin T."/>
            <person name="Bruce D."/>
            <person name="Han C."/>
            <person name="Tapia R."/>
            <person name="Gilna P."/>
            <person name="Schmutz J."/>
            <person name="Larimer F."/>
            <person name="Land M."/>
            <person name="Hauser L."/>
            <person name="Kyrpides N."/>
            <person name="Kim E."/>
            <person name="Richardson P."/>
        </authorList>
    </citation>
    <scope>NUCLEOTIDE SEQUENCE [LARGE SCALE GENOMIC DNA]</scope>
    <source>
        <strain evidence="2">IMS101</strain>
    </source>
</reference>
<name>Q10Z86_TRIEI</name>
<sequence length="239" mass="25377">MYITCETCGYDNNPTDAEYCEACGAELKSTSPAIIEQNQPITTPKVIPMTPSGPELAVTTCQACGYDNNPIDAEYCGACGAELKSIAATTIQTNPTITTPKFIPITPSGPGLESTSAIPTPSLSTTISPARLVAKQPNVPQSEFPLNNVAVVGVFDPDSGPVDIDLESFLGGETVSRQHAEIYPEYGHWMVKDLGSLNGIFIKPSGQTRFGARITTPMNLNPGDEIAFGKVQFVFRLGS</sequence>
<dbReference type="HOGENOM" id="CLU_076840_0_0_3"/>
<dbReference type="RefSeq" id="WP_011612783.1">
    <property type="nucleotide sequence ID" value="NC_008312.1"/>
</dbReference>
<dbReference type="InterPro" id="IPR000253">
    <property type="entry name" value="FHA_dom"/>
</dbReference>
<dbReference type="Gene3D" id="2.60.200.20">
    <property type="match status" value="1"/>
</dbReference>
<dbReference type="InterPro" id="IPR008984">
    <property type="entry name" value="SMAD_FHA_dom_sf"/>
</dbReference>
<dbReference type="AlphaFoldDB" id="Q10Z86"/>
<dbReference type="Pfam" id="PF00498">
    <property type="entry name" value="FHA"/>
    <property type="match status" value="1"/>
</dbReference>
<dbReference type="SUPFAM" id="SSF49879">
    <property type="entry name" value="SMAD/FHA domain"/>
    <property type="match status" value="1"/>
</dbReference>
<dbReference type="KEGG" id="ter:Tery_3335"/>
<organism evidence="2">
    <name type="scientific">Trichodesmium erythraeum (strain IMS101)</name>
    <dbReference type="NCBI Taxonomy" id="203124"/>
    <lineage>
        <taxon>Bacteria</taxon>
        <taxon>Bacillati</taxon>
        <taxon>Cyanobacteriota</taxon>
        <taxon>Cyanophyceae</taxon>
        <taxon>Oscillatoriophycideae</taxon>
        <taxon>Oscillatoriales</taxon>
        <taxon>Microcoleaceae</taxon>
        <taxon>Trichodesmium</taxon>
    </lineage>
</organism>
<dbReference type="OrthoDB" id="424711at2"/>
<dbReference type="InterPro" id="IPR025874">
    <property type="entry name" value="DZR"/>
</dbReference>
<accession>Q10Z86</accession>
<dbReference type="PROSITE" id="PS50006">
    <property type="entry name" value="FHA_DOMAIN"/>
    <property type="match status" value="1"/>
</dbReference>
<dbReference type="STRING" id="203124.Tery_3335"/>
<protein>
    <submittedName>
        <fullName evidence="2">FHA domain containing protein</fullName>
    </submittedName>
</protein>
<feature type="domain" description="FHA" evidence="1">
    <location>
        <begin position="150"/>
        <end position="202"/>
    </location>
</feature>
<dbReference type="EMBL" id="CP000393">
    <property type="protein sequence ID" value="ABG52438.1"/>
    <property type="molecule type" value="Genomic_DNA"/>
</dbReference>
<dbReference type="CDD" id="cd00060">
    <property type="entry name" value="FHA"/>
    <property type="match status" value="1"/>
</dbReference>
<dbReference type="eggNOG" id="COG1716">
    <property type="taxonomic scope" value="Bacteria"/>
</dbReference>
<evidence type="ECO:0000313" key="2">
    <source>
        <dbReference type="EMBL" id="ABG52438.1"/>
    </source>
</evidence>
<dbReference type="Pfam" id="PF12773">
    <property type="entry name" value="DZR"/>
    <property type="match status" value="1"/>
</dbReference>
<gene>
    <name evidence="2" type="ordered locus">Tery_3335</name>
</gene>